<organism evidence="1 2">
    <name type="scientific">Sulfurospirillum tamanense</name>
    <dbReference type="NCBI Taxonomy" id="2813362"/>
    <lineage>
        <taxon>Bacteria</taxon>
        <taxon>Pseudomonadati</taxon>
        <taxon>Campylobacterota</taxon>
        <taxon>Epsilonproteobacteria</taxon>
        <taxon>Campylobacterales</taxon>
        <taxon>Sulfurospirillaceae</taxon>
        <taxon>Sulfurospirillum</taxon>
    </lineage>
</organism>
<reference evidence="1" key="1">
    <citation type="submission" date="2021-02" db="EMBL/GenBank/DDBJ databases">
        <title>Sulfurospirillum tamanensis sp. nov.</title>
        <authorList>
            <person name="Frolova A."/>
            <person name="Merkel A."/>
            <person name="Slobodkin A."/>
        </authorList>
    </citation>
    <scope>NUCLEOTIDE SEQUENCE</scope>
    <source>
        <strain evidence="1">T05b</strain>
    </source>
</reference>
<dbReference type="EMBL" id="JAFHKK010000009">
    <property type="protein sequence ID" value="MBN2964203.1"/>
    <property type="molecule type" value="Genomic_DNA"/>
</dbReference>
<reference evidence="1" key="2">
    <citation type="submission" date="2021-02" db="EMBL/GenBank/DDBJ databases">
        <authorList>
            <person name="Merkel A.Y."/>
        </authorList>
    </citation>
    <scope>NUCLEOTIDE SEQUENCE</scope>
    <source>
        <strain evidence="1">T05b</strain>
    </source>
</reference>
<dbReference type="RefSeq" id="WP_205458755.1">
    <property type="nucleotide sequence ID" value="NZ_JAFHKK010000009.1"/>
</dbReference>
<sequence length="401" mass="46917">MREITFMGRYPLQFASLVPYIEECLRRNYKIYFCVSKSVLSAFPDLISKGETIFLEEIEKKHYIAIKTHSFLNRTCNFLFSKGACKGLLFLYKTIFSFLVKNPLKSKKIVYVTKIHLSWLLVHKELDVYTFIGSWDHPSLDKASGHKSKFVFGWNETLLCDWKRFNHDVNYGISFPMPFRYIFESRKKPLKKDNVFIVMYAFTFSETAPRGLFKEECEFVTLLCTALKEMGLKLLIKPKPNQKPEMFNLFRCYDNVEICSFNTHGEKENLLLAESYNETRIKEMLMADLVINLGTTFAIDAALFGLPVMQIKINSQNKFSTLAKQLNNAYHINHYLLYDRKKYYLISDGEEAKKEIYDCFSNKEHLLEVCNSFSQDIRSLFYPAESLGENVKKVVDKIVKD</sequence>
<name>A0ABS2WRB9_9BACT</name>
<evidence type="ECO:0000313" key="1">
    <source>
        <dbReference type="EMBL" id="MBN2964203.1"/>
    </source>
</evidence>
<proteinExistence type="predicted"/>
<keyword evidence="2" id="KW-1185">Reference proteome</keyword>
<dbReference type="Proteomes" id="UP000703590">
    <property type="component" value="Unassembled WGS sequence"/>
</dbReference>
<evidence type="ECO:0008006" key="3">
    <source>
        <dbReference type="Google" id="ProtNLM"/>
    </source>
</evidence>
<comment type="caution">
    <text evidence="1">The sequence shown here is derived from an EMBL/GenBank/DDBJ whole genome shotgun (WGS) entry which is preliminary data.</text>
</comment>
<protein>
    <recommendedName>
        <fullName evidence="3">DUF354 domain-containing protein</fullName>
    </recommendedName>
</protein>
<evidence type="ECO:0000313" key="2">
    <source>
        <dbReference type="Proteomes" id="UP000703590"/>
    </source>
</evidence>
<accession>A0ABS2WRB9</accession>
<gene>
    <name evidence="1" type="ORF">JWV37_05385</name>
</gene>